<proteinExistence type="predicted"/>
<dbReference type="AlphaFoldDB" id="A0A1S1N5U9"/>
<name>A0A1S1N5U9_9GAMM</name>
<evidence type="ECO:0000313" key="2">
    <source>
        <dbReference type="Proteomes" id="UP000180253"/>
    </source>
</evidence>
<protein>
    <recommendedName>
        <fullName evidence="3">Pyridoxamine 5'-phosphate oxidase putative domain-containing protein</fullName>
    </recommendedName>
</protein>
<evidence type="ECO:0000313" key="1">
    <source>
        <dbReference type="EMBL" id="OHU93613.1"/>
    </source>
</evidence>
<comment type="caution">
    <text evidence="1">The sequence shown here is derived from an EMBL/GenBank/DDBJ whole genome shotgun (WGS) entry which is preliminary data.</text>
</comment>
<dbReference type="RefSeq" id="WP_070993767.1">
    <property type="nucleotide sequence ID" value="NZ_CBCSHD010000006.1"/>
</dbReference>
<dbReference type="STRING" id="327939.BIW53_19955"/>
<accession>A0A1S1N5U9</accession>
<sequence>MISEQQWQNAKGVCTASLFSSLHYAIASVDDKGLPHVTPIGSLMLGALVNGQAQACYFERFTKQLPANAKHNTSVCILAVNSSKWFWFKSLLKGQFLHQPAVRLIGQLGPLRPATDAEIQRWQRRVKLFCFSKGHKLMWQSMSHVRDITITEVKTVSIGRMTLQP</sequence>
<dbReference type="OrthoDB" id="1161330at2"/>
<evidence type="ECO:0008006" key="3">
    <source>
        <dbReference type="Google" id="ProtNLM"/>
    </source>
</evidence>
<dbReference type="EMBL" id="MNAN01000037">
    <property type="protein sequence ID" value="OHU93613.1"/>
    <property type="molecule type" value="Genomic_DNA"/>
</dbReference>
<organism evidence="1 2">
    <name type="scientific">Pseudoalteromonas byunsanensis</name>
    <dbReference type="NCBI Taxonomy" id="327939"/>
    <lineage>
        <taxon>Bacteria</taxon>
        <taxon>Pseudomonadati</taxon>
        <taxon>Pseudomonadota</taxon>
        <taxon>Gammaproteobacteria</taxon>
        <taxon>Alteromonadales</taxon>
        <taxon>Pseudoalteromonadaceae</taxon>
        <taxon>Pseudoalteromonas</taxon>
    </lineage>
</organism>
<reference evidence="1 2" key="1">
    <citation type="submission" date="2016-10" db="EMBL/GenBank/DDBJ databases">
        <title>Pseudoalteromonas amylolytica sp. nov., isolated from the surface seawater.</title>
        <authorList>
            <person name="Wu Y.-H."/>
            <person name="Cheng H."/>
            <person name="Jin X.-B."/>
            <person name="Wang C.-S."/>
            <person name="Xu X.-W."/>
        </authorList>
    </citation>
    <scope>NUCLEOTIDE SEQUENCE [LARGE SCALE GENOMIC DNA]</scope>
    <source>
        <strain evidence="1 2">JCM 12483</strain>
    </source>
</reference>
<gene>
    <name evidence="1" type="ORF">BIW53_19955</name>
</gene>
<dbReference type="Proteomes" id="UP000180253">
    <property type="component" value="Unassembled WGS sequence"/>
</dbReference>
<keyword evidence="2" id="KW-1185">Reference proteome</keyword>